<dbReference type="AlphaFoldDB" id="A0A0L6UJ83"/>
<gene>
    <name evidence="2" type="ORF">VP01_553g2</name>
</gene>
<keyword evidence="1" id="KW-1133">Transmembrane helix</keyword>
<sequence>MDCKILTSAFVISPILVLNYSSAHNLSQAYINKNIEAQISYISHPLDPIKFFTNVILHSLERFCCFFIYADVSFIIRQANYYKGTLGAFCGTSYACFKKMYLLIAYFHPQLAKNLSDMIRILKMNWRCCTRISCSGETLLKTNELVFKPKVVLKKTVDGIYLALRLEKYEFIGRSTYTARKLHLVEFICMNLGCSSMVYISWTHFPSIQVCFFSYLAYCFFGGCISYNPMHQPIGGFIYCSKNPLILCCIRKVYRRFMHGELISFGCNFHKNAFKISNANQQLKFPYVNRPSETENPLVMRWSKQSLRYVLNTVFCFAITAFNMKPVLLLSRFSSCVVSQTLPDLGGLQPSDGCSSCLKAPITFWVINKHMSHTFPRFHTILNYIFVFKVGSGWLKMMFGGQAGEGAWRGKLILRGARQCAEQQLGKWTTKTKRRGGSGCGGSSPGLCLYCRALRSSAHSIRAHTSVPPFFSGPCKWNNYGSLRQCRQWDGLLQLDATSKHLQPMSCVTVSRPELATIVKIHLPVPSGTQLLTLQSTHTNSPLLPAFASWHFFPLLFTPLLWFVFFFFHCCLHTFFEARLGHSLLFLIPTSQILYLCSFCHLALRFLDASVIFFTGSNSGIILIIYSSSVSPSLISFHALRTS</sequence>
<reference evidence="2 3" key="1">
    <citation type="submission" date="2015-08" db="EMBL/GenBank/DDBJ databases">
        <title>Next Generation Sequencing and Analysis of the Genome of Puccinia sorghi L Schw, the Causal Agent of Maize Common Rust.</title>
        <authorList>
            <person name="Rochi L."/>
            <person name="Burguener G."/>
            <person name="Darino M."/>
            <person name="Turjanski A."/>
            <person name="Kreff E."/>
            <person name="Dieguez M.J."/>
            <person name="Sacco F."/>
        </authorList>
    </citation>
    <scope>NUCLEOTIDE SEQUENCE [LARGE SCALE GENOMIC DNA]</scope>
    <source>
        <strain evidence="2 3">RO10H11247</strain>
    </source>
</reference>
<organism evidence="2 3">
    <name type="scientific">Puccinia sorghi</name>
    <dbReference type="NCBI Taxonomy" id="27349"/>
    <lineage>
        <taxon>Eukaryota</taxon>
        <taxon>Fungi</taxon>
        <taxon>Dikarya</taxon>
        <taxon>Basidiomycota</taxon>
        <taxon>Pucciniomycotina</taxon>
        <taxon>Pucciniomycetes</taxon>
        <taxon>Pucciniales</taxon>
        <taxon>Pucciniaceae</taxon>
        <taxon>Puccinia</taxon>
    </lineage>
</organism>
<name>A0A0L6UJ83_9BASI</name>
<accession>A0A0L6UJ83</accession>
<evidence type="ECO:0000313" key="2">
    <source>
        <dbReference type="EMBL" id="KNZ48604.1"/>
    </source>
</evidence>
<evidence type="ECO:0000313" key="3">
    <source>
        <dbReference type="Proteomes" id="UP000037035"/>
    </source>
</evidence>
<keyword evidence="1" id="KW-0812">Transmembrane</keyword>
<dbReference type="Proteomes" id="UP000037035">
    <property type="component" value="Unassembled WGS sequence"/>
</dbReference>
<dbReference type="VEuPathDB" id="FungiDB:VP01_553g2"/>
<proteinExistence type="predicted"/>
<feature type="transmembrane region" description="Helical" evidence="1">
    <location>
        <begin position="619"/>
        <end position="640"/>
    </location>
</feature>
<feature type="transmembrane region" description="Helical" evidence="1">
    <location>
        <begin position="584"/>
        <end position="607"/>
    </location>
</feature>
<comment type="caution">
    <text evidence="2">The sequence shown here is derived from an EMBL/GenBank/DDBJ whole genome shotgun (WGS) entry which is preliminary data.</text>
</comment>
<dbReference type="EMBL" id="LAVV01010763">
    <property type="protein sequence ID" value="KNZ48604.1"/>
    <property type="molecule type" value="Genomic_DNA"/>
</dbReference>
<evidence type="ECO:0000256" key="1">
    <source>
        <dbReference type="SAM" id="Phobius"/>
    </source>
</evidence>
<keyword evidence="1" id="KW-0472">Membrane</keyword>
<feature type="transmembrane region" description="Helical" evidence="1">
    <location>
        <begin position="550"/>
        <end position="572"/>
    </location>
</feature>
<keyword evidence="3" id="KW-1185">Reference proteome</keyword>
<protein>
    <submittedName>
        <fullName evidence="2">Putative signal peptide protein</fullName>
    </submittedName>
</protein>